<dbReference type="EMBL" id="AKCV02000026">
    <property type="protein sequence ID" value="TMS56848.1"/>
    <property type="molecule type" value="Genomic_DNA"/>
</dbReference>
<gene>
    <name evidence="1" type="primary">bamE</name>
    <name evidence="1" type="ORF">MW7_017455</name>
</gene>
<evidence type="ECO:0000313" key="2">
    <source>
        <dbReference type="Proteomes" id="UP000004277"/>
    </source>
</evidence>
<proteinExistence type="predicted"/>
<sequence>MNMNRKSSLAACLLSLTMLFQAAASAAAPSEEQFPDPASSYRTEGLFPNVANLRNMSNGLTKPQVLDLLGAPHFSEGLFGVREWNYIFNLRDADGSVTQCQYKVLYDDQAKVRRTLWNKPQCADLIKERQPQPVAAQPVPEPVKLQAVNVSDQFTFEFGQADVASLNDDGQTRLARLARDLRDLAQLDRVQIVGFADRIGNASANQALSQSRADTVRDFLVANGVPAARIRAEGHGVKTRAQCPGPKSQAVIRCLKGDRQVSVEAVGAR</sequence>
<evidence type="ECO:0000313" key="1">
    <source>
        <dbReference type="EMBL" id="TMS56848.1"/>
    </source>
</evidence>
<comment type="caution">
    <text evidence="1">The sequence shown here is derived from an EMBL/GenBank/DDBJ whole genome shotgun (WGS) entry which is preliminary data.</text>
</comment>
<accession>A0ACD3SKZ2</accession>
<dbReference type="Proteomes" id="UP000004277">
    <property type="component" value="Unassembled WGS sequence"/>
</dbReference>
<keyword evidence="2" id="KW-1185">Reference proteome</keyword>
<organism evidence="1 2">
    <name type="scientific">Imbroritus primus</name>
    <dbReference type="NCBI Taxonomy" id="3058603"/>
    <lineage>
        <taxon>Bacteria</taxon>
        <taxon>Pseudomonadati</taxon>
        <taxon>Pseudomonadota</taxon>
        <taxon>Betaproteobacteria</taxon>
        <taxon>Burkholderiales</taxon>
        <taxon>Burkholderiaceae</taxon>
        <taxon>Imbroritus</taxon>
    </lineage>
</organism>
<name>A0ACD3SKZ2_9BURK</name>
<protein>
    <submittedName>
        <fullName evidence="1">Outer membrane protein assembly factor BamE</fullName>
    </submittedName>
</protein>
<reference evidence="1" key="1">
    <citation type="submission" date="2019-05" db="EMBL/GenBank/DDBJ databases">
        <title>Revised genome assembly of Burkholderiaceae (previously Ralstonia) sp. PBA.</title>
        <authorList>
            <person name="Gan H.M."/>
        </authorList>
    </citation>
    <scope>NUCLEOTIDE SEQUENCE</scope>
    <source>
        <strain evidence="1">PBA</strain>
    </source>
</reference>